<sequence>MLSRPVRPVRSLAVAVAGLVLLASAGSARADLISFTGGGSATHPSSYSGSIEVKNQTTTSAVIEVKLTNTSTNAFNSSAASGFITGFAFNNPGTAAKGNITGVTSLAASYNPSTGQSFQLVSATPSSNLDLGGLFGKFDVAASVGSTLHTSGTASNGLSVGETGTFTFVVSGTNLTNLTAANLLSELSTGGSQNTPFVVRFRGYNTPKLPYGGDGDKVPFGSVTTPPTPPNGVPAPPGLVLAGMGFGCMMLGRLRRKPAQA</sequence>
<evidence type="ECO:0000256" key="1">
    <source>
        <dbReference type="SAM" id="SignalP"/>
    </source>
</evidence>
<proteinExistence type="predicted"/>
<feature type="chain" id="PRO_5045678221" description="PEP-CTERM sorting domain-containing protein" evidence="1">
    <location>
        <begin position="31"/>
        <end position="261"/>
    </location>
</feature>
<dbReference type="EMBL" id="JAGKQQ010000001">
    <property type="protein sequence ID" value="MBP3958080.1"/>
    <property type="molecule type" value="Genomic_DNA"/>
</dbReference>
<evidence type="ECO:0000313" key="2">
    <source>
        <dbReference type="EMBL" id="MBP3958080.1"/>
    </source>
</evidence>
<comment type="caution">
    <text evidence="2">The sequence shown here is derived from an EMBL/GenBank/DDBJ whole genome shotgun (WGS) entry which is preliminary data.</text>
</comment>
<reference evidence="2 3" key="1">
    <citation type="submission" date="2021-04" db="EMBL/GenBank/DDBJ databases">
        <authorList>
            <person name="Ivanova A."/>
        </authorList>
    </citation>
    <scope>NUCLEOTIDE SEQUENCE [LARGE SCALE GENOMIC DNA]</scope>
    <source>
        <strain evidence="2 3">G18</strain>
    </source>
</reference>
<organism evidence="2 3">
    <name type="scientific">Gemmata palustris</name>
    <dbReference type="NCBI Taxonomy" id="2822762"/>
    <lineage>
        <taxon>Bacteria</taxon>
        <taxon>Pseudomonadati</taxon>
        <taxon>Planctomycetota</taxon>
        <taxon>Planctomycetia</taxon>
        <taxon>Gemmatales</taxon>
        <taxon>Gemmataceae</taxon>
        <taxon>Gemmata</taxon>
    </lineage>
</organism>
<accession>A0ABS5BWN0</accession>
<feature type="signal peptide" evidence="1">
    <location>
        <begin position="1"/>
        <end position="30"/>
    </location>
</feature>
<evidence type="ECO:0008006" key="4">
    <source>
        <dbReference type="Google" id="ProtNLM"/>
    </source>
</evidence>
<keyword evidence="3" id="KW-1185">Reference proteome</keyword>
<gene>
    <name evidence="2" type="ORF">J8F10_22745</name>
</gene>
<protein>
    <recommendedName>
        <fullName evidence="4">PEP-CTERM sorting domain-containing protein</fullName>
    </recommendedName>
</protein>
<dbReference type="RefSeq" id="WP_210657741.1">
    <property type="nucleotide sequence ID" value="NZ_JAGKQQ010000001.1"/>
</dbReference>
<dbReference type="Proteomes" id="UP000676565">
    <property type="component" value="Unassembled WGS sequence"/>
</dbReference>
<name>A0ABS5BWN0_9BACT</name>
<keyword evidence="1" id="KW-0732">Signal</keyword>
<evidence type="ECO:0000313" key="3">
    <source>
        <dbReference type="Proteomes" id="UP000676565"/>
    </source>
</evidence>